<keyword evidence="12" id="KW-1185">Reference proteome</keyword>
<name>A0A914EA84_9BILA</name>
<organism evidence="12 13">
    <name type="scientific">Acrobeloides nanus</name>
    <dbReference type="NCBI Taxonomy" id="290746"/>
    <lineage>
        <taxon>Eukaryota</taxon>
        <taxon>Metazoa</taxon>
        <taxon>Ecdysozoa</taxon>
        <taxon>Nematoda</taxon>
        <taxon>Chromadorea</taxon>
        <taxon>Rhabditida</taxon>
        <taxon>Tylenchina</taxon>
        <taxon>Cephalobomorpha</taxon>
        <taxon>Cephaloboidea</taxon>
        <taxon>Cephalobidae</taxon>
        <taxon>Acrobeloides</taxon>
    </lineage>
</organism>
<accession>A0A914EA84</accession>
<dbReference type="GO" id="GO:0003924">
    <property type="term" value="F:GTPase activity"/>
    <property type="evidence" value="ECO:0007669"/>
    <property type="project" value="InterPro"/>
</dbReference>
<feature type="binding site" evidence="9">
    <location>
        <begin position="43"/>
        <end position="48"/>
    </location>
    <ligand>
        <name>GTP</name>
        <dbReference type="ChEBI" id="CHEBI:37565"/>
    </ligand>
</feature>
<dbReference type="InterPro" id="IPR001019">
    <property type="entry name" value="Gprotein_alpha_su"/>
</dbReference>
<reference evidence="13" key="1">
    <citation type="submission" date="2022-11" db="UniProtKB">
        <authorList>
            <consortium name="WormBaseParasite"/>
        </authorList>
    </citation>
    <scope>IDENTIFICATION</scope>
</reference>
<keyword evidence="6" id="KW-0564">Palmitate</keyword>
<dbReference type="GO" id="GO:0005834">
    <property type="term" value="C:heterotrimeric G-protein complex"/>
    <property type="evidence" value="ECO:0007669"/>
    <property type="project" value="TreeGrafter"/>
</dbReference>
<evidence type="ECO:0000256" key="10">
    <source>
        <dbReference type="PIRSR" id="PIRSR601019-2"/>
    </source>
</evidence>
<evidence type="ECO:0000256" key="6">
    <source>
        <dbReference type="ARBA" id="ARBA00023139"/>
    </source>
</evidence>
<dbReference type="SUPFAM" id="SSF52540">
    <property type="entry name" value="P-loop containing nucleoside triphosphate hydrolases"/>
    <property type="match status" value="1"/>
</dbReference>
<dbReference type="InterPro" id="IPR027417">
    <property type="entry name" value="P-loop_NTPase"/>
</dbReference>
<dbReference type="GO" id="GO:0007188">
    <property type="term" value="P:adenylate cyclase-modulating G protein-coupled receptor signaling pathway"/>
    <property type="evidence" value="ECO:0007669"/>
    <property type="project" value="TreeGrafter"/>
</dbReference>
<dbReference type="Pfam" id="PF00503">
    <property type="entry name" value="G-alpha"/>
    <property type="match status" value="1"/>
</dbReference>
<keyword evidence="5 9" id="KW-0342">GTP-binding</keyword>
<dbReference type="GO" id="GO:0031683">
    <property type="term" value="F:G-protein beta/gamma-subunit complex binding"/>
    <property type="evidence" value="ECO:0007669"/>
    <property type="project" value="InterPro"/>
</dbReference>
<evidence type="ECO:0000256" key="1">
    <source>
        <dbReference type="ARBA" id="ARBA00022707"/>
    </source>
</evidence>
<dbReference type="WBParaSite" id="ACRNAN_scaffold6420.g25496.t1">
    <property type="protein sequence ID" value="ACRNAN_scaffold6420.g25496.t1"/>
    <property type="gene ID" value="ACRNAN_scaffold6420.g25496"/>
</dbReference>
<evidence type="ECO:0000256" key="3">
    <source>
        <dbReference type="ARBA" id="ARBA00022741"/>
    </source>
</evidence>
<keyword evidence="2 10" id="KW-0479">Metal-binding</keyword>
<evidence type="ECO:0000256" key="8">
    <source>
        <dbReference type="ARBA" id="ARBA00023288"/>
    </source>
</evidence>
<feature type="binding site" evidence="10">
    <location>
        <position position="47"/>
    </location>
    <ligand>
        <name>Mg(2+)</name>
        <dbReference type="ChEBI" id="CHEBI:18420"/>
    </ligand>
</feature>
<dbReference type="Gene3D" id="1.10.400.10">
    <property type="entry name" value="GI Alpha 1, domain 2-like"/>
    <property type="match status" value="1"/>
</dbReference>
<keyword evidence="11" id="KW-0175">Coiled coil</keyword>
<evidence type="ECO:0000256" key="7">
    <source>
        <dbReference type="ARBA" id="ARBA00023224"/>
    </source>
</evidence>
<feature type="coiled-coil region" evidence="11">
    <location>
        <begin position="12"/>
        <end position="39"/>
    </location>
</feature>
<keyword evidence="4 10" id="KW-0460">Magnesium</keyword>
<dbReference type="InterPro" id="IPR011025">
    <property type="entry name" value="GproteinA_insert"/>
</dbReference>
<evidence type="ECO:0000256" key="4">
    <source>
        <dbReference type="ARBA" id="ARBA00022842"/>
    </source>
</evidence>
<protein>
    <submittedName>
        <fullName evidence="13">Uncharacterized protein</fullName>
    </submittedName>
</protein>
<evidence type="ECO:0000256" key="11">
    <source>
        <dbReference type="SAM" id="Coils"/>
    </source>
</evidence>
<dbReference type="GO" id="GO:0005737">
    <property type="term" value="C:cytoplasm"/>
    <property type="evidence" value="ECO:0007669"/>
    <property type="project" value="TreeGrafter"/>
</dbReference>
<keyword evidence="3 9" id="KW-0547">Nucleotide-binding</keyword>
<keyword evidence="7" id="KW-0807">Transducer</keyword>
<dbReference type="Proteomes" id="UP000887540">
    <property type="component" value="Unplaced"/>
</dbReference>
<dbReference type="SUPFAM" id="SSF47895">
    <property type="entry name" value="Transducin (alpha subunit), insertion domain"/>
    <property type="match status" value="1"/>
</dbReference>
<dbReference type="PANTHER" id="PTHR10218:SF362">
    <property type="entry name" value="G PROTEIN ALPHA O SUBUNIT"/>
    <property type="match status" value="1"/>
</dbReference>
<evidence type="ECO:0000313" key="13">
    <source>
        <dbReference type="WBParaSite" id="ACRNAN_scaffold6420.g25496.t1"/>
    </source>
</evidence>
<dbReference type="GO" id="GO:0046872">
    <property type="term" value="F:metal ion binding"/>
    <property type="evidence" value="ECO:0007669"/>
    <property type="project" value="UniProtKB-KW"/>
</dbReference>
<dbReference type="GO" id="GO:0001664">
    <property type="term" value="F:G protein-coupled receptor binding"/>
    <property type="evidence" value="ECO:0007669"/>
    <property type="project" value="TreeGrafter"/>
</dbReference>
<dbReference type="GO" id="GO:0005525">
    <property type="term" value="F:GTP binding"/>
    <property type="evidence" value="ECO:0007669"/>
    <property type="project" value="UniProtKB-KW"/>
</dbReference>
<evidence type="ECO:0000313" key="12">
    <source>
        <dbReference type="Proteomes" id="UP000887540"/>
    </source>
</evidence>
<proteinExistence type="predicted"/>
<dbReference type="SMART" id="SM00275">
    <property type="entry name" value="G_alpha"/>
    <property type="match status" value="1"/>
</dbReference>
<keyword evidence="8" id="KW-0449">Lipoprotein</keyword>
<dbReference type="PANTHER" id="PTHR10218">
    <property type="entry name" value="GTP-BINDING PROTEIN ALPHA SUBUNIT"/>
    <property type="match status" value="1"/>
</dbReference>
<evidence type="ECO:0000256" key="2">
    <source>
        <dbReference type="ARBA" id="ARBA00022723"/>
    </source>
</evidence>
<sequence>MGLCQSEEEKKQIRASKDIDRALRENHALEEKIIKLLLLGAGECGKSTIMKQMRILHSNGFSDDELYQQRSVVYSNTVQAMGALLKAMQDFKISFRDSERLQDVRIVLDVLKASEESEPFSPELAGALKRLWADEGIGEKTYAKRHEFHLHESAK</sequence>
<keyword evidence="1" id="KW-0519">Myristate</keyword>
<evidence type="ECO:0000256" key="9">
    <source>
        <dbReference type="PIRSR" id="PIRSR601019-1"/>
    </source>
</evidence>
<dbReference type="PROSITE" id="PS51882">
    <property type="entry name" value="G_ALPHA"/>
    <property type="match status" value="1"/>
</dbReference>
<dbReference type="AlphaFoldDB" id="A0A914EA84"/>
<evidence type="ECO:0000256" key="5">
    <source>
        <dbReference type="ARBA" id="ARBA00023134"/>
    </source>
</evidence>